<dbReference type="AlphaFoldDB" id="A0A2N7AR77"/>
<evidence type="ECO:0000256" key="1">
    <source>
        <dbReference type="ARBA" id="ARBA00022679"/>
    </source>
</evidence>
<dbReference type="InterPro" id="IPR016181">
    <property type="entry name" value="Acyl_CoA_acyltransferase"/>
</dbReference>
<dbReference type="GO" id="GO:0016747">
    <property type="term" value="F:acyltransferase activity, transferring groups other than amino-acyl groups"/>
    <property type="evidence" value="ECO:0007669"/>
    <property type="project" value="InterPro"/>
</dbReference>
<dbReference type="PANTHER" id="PTHR42919:SF8">
    <property type="entry name" value="N-ALPHA-ACETYLTRANSFERASE 50"/>
    <property type="match status" value="1"/>
</dbReference>
<keyword evidence="5" id="KW-1185">Reference proteome</keyword>
<dbReference type="CDD" id="cd04301">
    <property type="entry name" value="NAT_SF"/>
    <property type="match status" value="1"/>
</dbReference>
<dbReference type="Pfam" id="PF00583">
    <property type="entry name" value="Acetyltransf_1"/>
    <property type="match status" value="1"/>
</dbReference>
<protein>
    <submittedName>
        <fullName evidence="4">GNAT family N-acetyltransferase</fullName>
    </submittedName>
</protein>
<keyword evidence="1 4" id="KW-0808">Transferase</keyword>
<evidence type="ECO:0000259" key="3">
    <source>
        <dbReference type="PROSITE" id="PS51186"/>
    </source>
</evidence>
<comment type="caution">
    <text evidence="4">The sequence shown here is derived from an EMBL/GenBank/DDBJ whole genome shotgun (WGS) entry which is preliminary data.</text>
</comment>
<reference evidence="4 5" key="1">
    <citation type="submission" date="2017-05" db="EMBL/GenBank/DDBJ databases">
        <title>Lactobacillus nurukis nov., sp. nov., isolated from nuruk.</title>
        <authorList>
            <person name="Kim S.-J."/>
        </authorList>
    </citation>
    <scope>NUCLEOTIDE SEQUENCE [LARGE SCALE GENOMIC DNA]</scope>
    <source>
        <strain evidence="4 5">SYF10-1a</strain>
    </source>
</reference>
<evidence type="ECO:0000313" key="5">
    <source>
        <dbReference type="Proteomes" id="UP000235649"/>
    </source>
</evidence>
<feature type="domain" description="N-acetyltransferase" evidence="3">
    <location>
        <begin position="3"/>
        <end position="172"/>
    </location>
</feature>
<evidence type="ECO:0000313" key="4">
    <source>
        <dbReference type="EMBL" id="PMD67863.1"/>
    </source>
</evidence>
<dbReference type="InterPro" id="IPR000182">
    <property type="entry name" value="GNAT_dom"/>
</dbReference>
<organism evidence="4 5">
    <name type="scientific">Companilactobacillus nuruki</name>
    <dbReference type="NCBI Taxonomy" id="1993540"/>
    <lineage>
        <taxon>Bacteria</taxon>
        <taxon>Bacillati</taxon>
        <taxon>Bacillota</taxon>
        <taxon>Bacilli</taxon>
        <taxon>Lactobacillales</taxon>
        <taxon>Lactobacillaceae</taxon>
        <taxon>Companilactobacillus</taxon>
    </lineage>
</organism>
<proteinExistence type="predicted"/>
<sequence>MTIEIKKCTVANLATLKELSIETYTDTFKDFNTPEDLKDYLHNAYNTQILTAELTNPNSEFYFLYVDKELAGYLKINVSNAQSESLGPDFLEIQRIYIRVPFKRMGLGKILLELGIKRAKELQKKRVWLGVWENNFAAQKFYQYMGFKKFTSHKFVMGDSVQTDYILKKELE</sequence>
<dbReference type="PANTHER" id="PTHR42919">
    <property type="entry name" value="N-ALPHA-ACETYLTRANSFERASE"/>
    <property type="match status" value="1"/>
</dbReference>
<dbReference type="InterPro" id="IPR051556">
    <property type="entry name" value="N-term/lysine_N-AcTrnsfr"/>
</dbReference>
<accession>A0A2N7AR77</accession>
<dbReference type="EMBL" id="NIPR01000063">
    <property type="protein sequence ID" value="PMD67863.1"/>
    <property type="molecule type" value="Genomic_DNA"/>
</dbReference>
<dbReference type="Gene3D" id="3.40.630.30">
    <property type="match status" value="1"/>
</dbReference>
<dbReference type="SUPFAM" id="SSF55729">
    <property type="entry name" value="Acyl-CoA N-acyltransferases (Nat)"/>
    <property type="match status" value="1"/>
</dbReference>
<name>A0A2N7AR77_9LACO</name>
<dbReference type="OrthoDB" id="7205533at2"/>
<evidence type="ECO:0000256" key="2">
    <source>
        <dbReference type="ARBA" id="ARBA00023315"/>
    </source>
</evidence>
<dbReference type="PROSITE" id="PS51186">
    <property type="entry name" value="GNAT"/>
    <property type="match status" value="1"/>
</dbReference>
<dbReference type="Proteomes" id="UP000235649">
    <property type="component" value="Unassembled WGS sequence"/>
</dbReference>
<keyword evidence="2" id="KW-0012">Acyltransferase</keyword>
<gene>
    <name evidence="4" type="ORF">CBP76_12240</name>
</gene>
<dbReference type="RefSeq" id="WP_102197142.1">
    <property type="nucleotide sequence ID" value="NZ_NIPR01000063.1"/>
</dbReference>